<sequence>MRRRRGGPAYASVFGWGRCDLVVLLVWVISSSARIATCHPQQKLVVDARSRC</sequence>
<dbReference type="EMBL" id="QXFV01003850">
    <property type="protein sequence ID" value="KAE8973430.1"/>
    <property type="molecule type" value="Genomic_DNA"/>
</dbReference>
<organism evidence="3 5">
    <name type="scientific">Phytophthora rubi</name>
    <dbReference type="NCBI Taxonomy" id="129364"/>
    <lineage>
        <taxon>Eukaryota</taxon>
        <taxon>Sar</taxon>
        <taxon>Stramenopiles</taxon>
        <taxon>Oomycota</taxon>
        <taxon>Peronosporomycetes</taxon>
        <taxon>Peronosporales</taxon>
        <taxon>Peronosporaceae</taxon>
        <taxon>Phytophthora</taxon>
    </lineage>
</organism>
<gene>
    <name evidence="2" type="ORF">PR001_g26309</name>
    <name evidence="1" type="ORF">PR002_g26532</name>
    <name evidence="3" type="ORF">PR003_g27519</name>
</gene>
<dbReference type="Proteomes" id="UP000435112">
    <property type="component" value="Unassembled WGS sequence"/>
</dbReference>
<accession>A0A6A4BYW9</accession>
<comment type="caution">
    <text evidence="3">The sequence shown here is derived from an EMBL/GenBank/DDBJ whole genome shotgun (WGS) entry which is preliminary data.</text>
</comment>
<name>A0A6A4BYW9_9STRA</name>
<evidence type="ECO:0000313" key="5">
    <source>
        <dbReference type="Proteomes" id="UP000434957"/>
    </source>
</evidence>
<dbReference type="AlphaFoldDB" id="A0A6A4BYW9"/>
<evidence type="ECO:0000313" key="4">
    <source>
        <dbReference type="Proteomes" id="UP000429607"/>
    </source>
</evidence>
<evidence type="ECO:0000313" key="1">
    <source>
        <dbReference type="EMBL" id="KAE8972384.1"/>
    </source>
</evidence>
<dbReference type="Proteomes" id="UP000434957">
    <property type="component" value="Unassembled WGS sequence"/>
</dbReference>
<dbReference type="Proteomes" id="UP000429607">
    <property type="component" value="Unassembled WGS sequence"/>
</dbReference>
<dbReference type="EMBL" id="QXFT01003871">
    <property type="protein sequence ID" value="KAE9282000.1"/>
    <property type="molecule type" value="Genomic_DNA"/>
</dbReference>
<keyword evidence="5" id="KW-1185">Reference proteome</keyword>
<dbReference type="EMBL" id="QXFU01003843">
    <property type="protein sequence ID" value="KAE8972384.1"/>
    <property type="molecule type" value="Genomic_DNA"/>
</dbReference>
<evidence type="ECO:0000313" key="6">
    <source>
        <dbReference type="Proteomes" id="UP000435112"/>
    </source>
</evidence>
<proteinExistence type="predicted"/>
<protein>
    <submittedName>
        <fullName evidence="3">Uncharacterized protein</fullName>
    </submittedName>
</protein>
<evidence type="ECO:0000313" key="3">
    <source>
        <dbReference type="EMBL" id="KAE9282000.1"/>
    </source>
</evidence>
<reference evidence="3 5" key="1">
    <citation type="submission" date="2018-08" db="EMBL/GenBank/DDBJ databases">
        <title>Genomic investigation of the strawberry pathogen Phytophthora fragariae indicates pathogenicity is determined by transcriptional variation in three key races.</title>
        <authorList>
            <person name="Adams T.M."/>
            <person name="Armitage A.D."/>
            <person name="Sobczyk M.K."/>
            <person name="Bates H.J."/>
            <person name="Dunwell J.M."/>
            <person name="Nellist C.F."/>
            <person name="Harrison R.J."/>
        </authorList>
    </citation>
    <scope>NUCLEOTIDE SEQUENCE [LARGE SCALE GENOMIC DNA]</scope>
    <source>
        <strain evidence="2 4">SCRP249</strain>
        <strain evidence="1 6">SCRP324</strain>
        <strain evidence="3 5">SCRP333</strain>
    </source>
</reference>
<evidence type="ECO:0000313" key="2">
    <source>
        <dbReference type="EMBL" id="KAE8973430.1"/>
    </source>
</evidence>